<dbReference type="GO" id="GO:0016787">
    <property type="term" value="F:hydrolase activity"/>
    <property type="evidence" value="ECO:0007669"/>
    <property type="project" value="UniProtKB-KW"/>
</dbReference>
<keyword evidence="9" id="KW-0694">RNA-binding</keyword>
<evidence type="ECO:0000256" key="4">
    <source>
        <dbReference type="ARBA" id="ARBA00022490"/>
    </source>
</evidence>
<evidence type="ECO:0000256" key="11">
    <source>
        <dbReference type="ARBA" id="ARBA00047984"/>
    </source>
</evidence>
<evidence type="ECO:0000256" key="8">
    <source>
        <dbReference type="ARBA" id="ARBA00022840"/>
    </source>
</evidence>
<protein>
    <recommendedName>
        <fullName evidence="3">RNA helicase</fullName>
        <ecNumber evidence="3">3.6.4.13</ecNumber>
    </recommendedName>
</protein>
<evidence type="ECO:0000313" key="17">
    <source>
        <dbReference type="EMBL" id="GAX84126.1"/>
    </source>
</evidence>
<keyword evidence="5" id="KW-0547">Nucleotide-binding</keyword>
<comment type="subcellular location">
    <subcellularLocation>
        <location evidence="1">Cytoplasm</location>
        <location evidence="1">Cytoplasmic ribonucleoprotein granule</location>
    </subcellularLocation>
</comment>
<feature type="region of interest" description="Disordered" evidence="12">
    <location>
        <begin position="183"/>
        <end position="203"/>
    </location>
</feature>
<dbReference type="GO" id="GO:0036464">
    <property type="term" value="C:cytoplasmic ribonucleoprotein granule"/>
    <property type="evidence" value="ECO:0007669"/>
    <property type="project" value="UniProtKB-SubCell"/>
</dbReference>
<dbReference type="AlphaFoldDB" id="A0A250XM78"/>
<feature type="domain" description="DNA2/NAM7 helicase helicase" evidence="13">
    <location>
        <begin position="559"/>
        <end position="630"/>
    </location>
</feature>
<keyword evidence="10" id="KW-0943">RNA-mediated gene silencing</keyword>
<dbReference type="Pfam" id="PF21633">
    <property type="entry name" value="MOV-10_Ig-like"/>
    <property type="match status" value="1"/>
</dbReference>
<feature type="domain" description="Helicase MOV-10 Ig-like" evidence="15">
    <location>
        <begin position="55"/>
        <end position="136"/>
    </location>
</feature>
<dbReference type="Proteomes" id="UP000232323">
    <property type="component" value="Unassembled WGS sequence"/>
</dbReference>
<evidence type="ECO:0000256" key="6">
    <source>
        <dbReference type="ARBA" id="ARBA00022801"/>
    </source>
</evidence>
<dbReference type="InterPro" id="IPR049077">
    <property type="entry name" value="MOV-10_Ig-like"/>
</dbReference>
<feature type="domain" description="DNA2/NAM7 helicase helicase" evidence="13">
    <location>
        <begin position="436"/>
        <end position="518"/>
    </location>
</feature>
<evidence type="ECO:0000256" key="12">
    <source>
        <dbReference type="SAM" id="MobiDB-lite"/>
    </source>
</evidence>
<dbReference type="GO" id="GO:0032574">
    <property type="term" value="F:5'-3' RNA helicase activity"/>
    <property type="evidence" value="ECO:0007669"/>
    <property type="project" value="InterPro"/>
</dbReference>
<keyword evidence="8" id="KW-0067">ATP-binding</keyword>
<comment type="similarity">
    <text evidence="2">Belongs to the DNA2/NAM7 helicase family. SDE3 subfamily.</text>
</comment>
<dbReference type="InterPro" id="IPR027417">
    <property type="entry name" value="P-loop_NTPase"/>
</dbReference>
<dbReference type="InterPro" id="IPR041679">
    <property type="entry name" value="DNA2/NAM7-like_C"/>
</dbReference>
<dbReference type="OrthoDB" id="6513042at2759"/>
<dbReference type="InterPro" id="IPR041677">
    <property type="entry name" value="DNA2/NAM7_AAA_11"/>
</dbReference>
<evidence type="ECO:0000256" key="1">
    <source>
        <dbReference type="ARBA" id="ARBA00004331"/>
    </source>
</evidence>
<evidence type="ECO:0000256" key="2">
    <source>
        <dbReference type="ARBA" id="ARBA00005601"/>
    </source>
</evidence>
<dbReference type="InterPro" id="IPR026122">
    <property type="entry name" value="MOV-10/SDE3_DEXXQ/H-box"/>
</dbReference>
<evidence type="ECO:0000256" key="5">
    <source>
        <dbReference type="ARBA" id="ARBA00022741"/>
    </source>
</evidence>
<comment type="caution">
    <text evidence="17">The sequence shown here is derived from an EMBL/GenBank/DDBJ whole genome shotgun (WGS) entry which is preliminary data.</text>
</comment>
<evidence type="ECO:0000256" key="7">
    <source>
        <dbReference type="ARBA" id="ARBA00022806"/>
    </source>
</evidence>
<keyword evidence="4" id="KW-0963">Cytoplasm</keyword>
<name>A0A250XM78_9CHLO</name>
<comment type="catalytic activity">
    <reaction evidence="11">
        <text>ATP + H2O = ADP + phosphate + H(+)</text>
        <dbReference type="Rhea" id="RHEA:13065"/>
        <dbReference type="ChEBI" id="CHEBI:15377"/>
        <dbReference type="ChEBI" id="CHEBI:15378"/>
        <dbReference type="ChEBI" id="CHEBI:30616"/>
        <dbReference type="ChEBI" id="CHEBI:43474"/>
        <dbReference type="ChEBI" id="CHEBI:456216"/>
        <dbReference type="EC" id="3.6.4.13"/>
    </reaction>
</comment>
<dbReference type="CDD" id="cd18038">
    <property type="entry name" value="DEXXQc_Helz-like"/>
    <property type="match status" value="1"/>
</dbReference>
<evidence type="ECO:0000259" key="13">
    <source>
        <dbReference type="Pfam" id="PF13086"/>
    </source>
</evidence>
<evidence type="ECO:0000313" key="18">
    <source>
        <dbReference type="Proteomes" id="UP000232323"/>
    </source>
</evidence>
<keyword evidence="18" id="KW-1185">Reference proteome</keyword>
<dbReference type="PANTHER" id="PTHR45418:SF5">
    <property type="entry name" value="BRCA2-INTERACTING PROTEIN-LIKE-RELATED"/>
    <property type="match status" value="1"/>
</dbReference>
<dbReference type="STRING" id="1157962.A0A250XM78"/>
<gene>
    <name evidence="17" type="ORF">CEUSTIGMA_g11549.t1</name>
</gene>
<dbReference type="CDD" id="cd18808">
    <property type="entry name" value="SF1_C_Upf1"/>
    <property type="match status" value="1"/>
</dbReference>
<dbReference type="EC" id="3.6.4.13" evidence="3"/>
<dbReference type="GO" id="GO:0031047">
    <property type="term" value="P:regulatory ncRNA-mediated gene silencing"/>
    <property type="evidence" value="ECO:0007669"/>
    <property type="project" value="UniProtKB-KW"/>
</dbReference>
<evidence type="ECO:0000259" key="14">
    <source>
        <dbReference type="Pfam" id="PF13087"/>
    </source>
</evidence>
<evidence type="ECO:0000256" key="10">
    <source>
        <dbReference type="ARBA" id="ARBA00023158"/>
    </source>
</evidence>
<feature type="domain" description="Helicase MOV-10-like beta-barrel" evidence="16">
    <location>
        <begin position="260"/>
        <end position="344"/>
    </location>
</feature>
<dbReference type="Pfam" id="PF13087">
    <property type="entry name" value="AAA_12"/>
    <property type="match status" value="1"/>
</dbReference>
<dbReference type="PANTHER" id="PTHR45418">
    <property type="entry name" value="CANCER/TESTIS ANTIGEN 55"/>
    <property type="match status" value="1"/>
</dbReference>
<keyword evidence="7" id="KW-0347">Helicase</keyword>
<dbReference type="SUPFAM" id="SSF52540">
    <property type="entry name" value="P-loop containing nucleoside triphosphate hydrolases"/>
    <property type="match status" value="1"/>
</dbReference>
<dbReference type="FunFam" id="3.40.50.300:FF:000608">
    <property type="entry name" value="Mov10 RISC complex RNA helicase"/>
    <property type="match status" value="1"/>
</dbReference>
<feature type="domain" description="DNA2/NAM7 helicase-like C-terminal" evidence="14">
    <location>
        <begin position="671"/>
        <end position="862"/>
    </location>
</feature>
<dbReference type="Pfam" id="PF13086">
    <property type="entry name" value="AAA_11"/>
    <property type="match status" value="2"/>
</dbReference>
<keyword evidence="6" id="KW-0378">Hydrolase</keyword>
<dbReference type="EMBL" id="BEGY01000117">
    <property type="protein sequence ID" value="GAX84126.1"/>
    <property type="molecule type" value="Genomic_DNA"/>
</dbReference>
<accession>A0A250XM78</accession>
<dbReference type="InterPro" id="IPR049080">
    <property type="entry name" value="MOV-10-like_beta-barrel"/>
</dbReference>
<reference evidence="17 18" key="1">
    <citation type="submission" date="2017-08" db="EMBL/GenBank/DDBJ databases">
        <title>Acidophilic green algal genome provides insights into adaptation to an acidic environment.</title>
        <authorList>
            <person name="Hirooka S."/>
            <person name="Hirose Y."/>
            <person name="Kanesaki Y."/>
            <person name="Higuchi S."/>
            <person name="Fujiwara T."/>
            <person name="Onuma R."/>
            <person name="Era A."/>
            <person name="Ohbayashi R."/>
            <person name="Uzuka A."/>
            <person name="Nozaki H."/>
            <person name="Yoshikawa H."/>
            <person name="Miyagishima S.Y."/>
        </authorList>
    </citation>
    <scope>NUCLEOTIDE SEQUENCE [LARGE SCALE GENOMIC DNA]</scope>
    <source>
        <strain evidence="17 18">NIES-2499</strain>
    </source>
</reference>
<evidence type="ECO:0000259" key="16">
    <source>
        <dbReference type="Pfam" id="PF21634"/>
    </source>
</evidence>
<evidence type="ECO:0000256" key="9">
    <source>
        <dbReference type="ARBA" id="ARBA00022884"/>
    </source>
</evidence>
<proteinExistence type="inferred from homology"/>
<evidence type="ECO:0000256" key="3">
    <source>
        <dbReference type="ARBA" id="ARBA00012552"/>
    </source>
</evidence>
<dbReference type="InterPro" id="IPR047187">
    <property type="entry name" value="SF1_C_Upf1"/>
</dbReference>
<dbReference type="GO" id="GO:0003723">
    <property type="term" value="F:RNA binding"/>
    <property type="evidence" value="ECO:0007669"/>
    <property type="project" value="UniProtKB-KW"/>
</dbReference>
<dbReference type="Gene3D" id="3.40.50.300">
    <property type="entry name" value="P-loop containing nucleotide triphosphate hydrolases"/>
    <property type="match status" value="2"/>
</dbReference>
<organism evidence="17 18">
    <name type="scientific">Chlamydomonas eustigma</name>
    <dbReference type="NCBI Taxonomy" id="1157962"/>
    <lineage>
        <taxon>Eukaryota</taxon>
        <taxon>Viridiplantae</taxon>
        <taxon>Chlorophyta</taxon>
        <taxon>core chlorophytes</taxon>
        <taxon>Chlorophyceae</taxon>
        <taxon>CS clade</taxon>
        <taxon>Chlamydomonadales</taxon>
        <taxon>Chlamydomonadaceae</taxon>
        <taxon>Chlamydomonas</taxon>
    </lineage>
</organism>
<sequence length="1006" mass="109930">MSIFPVQSHLDRHMLSRKHTSMLGRKMLEDVTTHGMLQSNKAGLVVSVPEALTNLAPKQRAEVALVIVNTSNEMRVLCALSQLQPATQVILTDPQGVTHGTQKRLPPGSSYVVSAHIQSDHIGVFRTVVVLDFGEHGMIGRALTARYDRDEYAAGSTALPDIGPTAPFTPRTERMKVIRDADVEEGQPPPKSAFQYSRRPSSDHRPPFKLVQMFDAGRAAGSLLSLLPREPVQSIADYVQKMATLLHIEELQHEVEVRIYDMQDVELTGNSSGQFLQLKVEGLAEGRPSVLKGDAIFVRPASSVEGSKEYKGYVHAVKNIEVDLKFSPGFHRSWIKGMKFQVRFGINRSAFYFMQDALHRLTLRSGPHPSLILPSLSSSATSSSHASSAKASSITAGLLSSVSRIATEVLCTGNNILNPPAPPSPYPLNQGCSFPNAAQQAAINAVLSPDTRSPLPLVIFGPPGTGKTSTVVETIIQVLRTQPRARVLACAPSNSASDLLALRVLQSRPPSEMLRLVAFNRPKEDVPTTLFNKSGVTNWDKETDAFTMPSEAALRNPQKRIIVCTCLMAAKLWCAGSPEGFFSHIFVDEAGHAEEPLLMCALAGHASSSGSTRVVLAGDPMQLGPIILSRFAREKGLGSSTLERLVLTEPAYSVCQTQPVAPQAAKSTLGTHVTLLEQNYRSHSDIIRIPNYMFYFNRLKECGDRFITHKFLSPTGCSWEHLPNKSFPFIFHALEGEDFREGKSPSWFNVMEAKQVLKYVTLLKDMKRNRVNDEDIGVISPYRRQVQKIQALLSTKSPLIKVGSVEEFQGQERQVVIISTVRSSEDHIEMDLKHRLGFLSNPKRFNVSITRAKSLVIIIGNPKILCQDPCWRILLKYIHANKGCTGSPMPLDLLNMEEQGMPAGEDMNGGAGSGGGGAYYGRGRRDEEEVAPAELNDLISRVRRMLIDNPSSSGFKEGSVEVIGGHSAVRAAGGSGPAGVAGSGSLTLDIPWFTSEIEGGEMRRVD</sequence>
<dbReference type="Pfam" id="PF21634">
    <property type="entry name" value="MOV-10_beta-barrel"/>
    <property type="match status" value="1"/>
</dbReference>
<evidence type="ECO:0000259" key="15">
    <source>
        <dbReference type="Pfam" id="PF21633"/>
    </source>
</evidence>
<dbReference type="GO" id="GO:0005524">
    <property type="term" value="F:ATP binding"/>
    <property type="evidence" value="ECO:0007669"/>
    <property type="project" value="UniProtKB-KW"/>
</dbReference>